<evidence type="ECO:0000313" key="1">
    <source>
        <dbReference type="EMBL" id="EDM74792.1"/>
    </source>
</evidence>
<organism evidence="1 2">
    <name type="scientific">Plesiocystis pacifica SIR-1</name>
    <dbReference type="NCBI Taxonomy" id="391625"/>
    <lineage>
        <taxon>Bacteria</taxon>
        <taxon>Pseudomonadati</taxon>
        <taxon>Myxococcota</taxon>
        <taxon>Polyangia</taxon>
        <taxon>Nannocystales</taxon>
        <taxon>Nannocystaceae</taxon>
        <taxon>Plesiocystis</taxon>
    </lineage>
</organism>
<proteinExistence type="predicted"/>
<gene>
    <name evidence="1" type="ORF">PPSIR1_11055</name>
</gene>
<dbReference type="STRING" id="391625.PPSIR1_11055"/>
<name>A6GH70_9BACT</name>
<dbReference type="Proteomes" id="UP000005801">
    <property type="component" value="Unassembled WGS sequence"/>
</dbReference>
<comment type="caution">
    <text evidence="1">The sequence shown here is derived from an EMBL/GenBank/DDBJ whole genome shotgun (WGS) entry which is preliminary data.</text>
</comment>
<reference evidence="1 2" key="1">
    <citation type="submission" date="2007-06" db="EMBL/GenBank/DDBJ databases">
        <authorList>
            <person name="Shimkets L."/>
            <person name="Ferriera S."/>
            <person name="Johnson J."/>
            <person name="Kravitz S."/>
            <person name="Beeson K."/>
            <person name="Sutton G."/>
            <person name="Rogers Y.-H."/>
            <person name="Friedman R."/>
            <person name="Frazier M."/>
            <person name="Venter J.C."/>
        </authorList>
    </citation>
    <scope>NUCLEOTIDE SEQUENCE [LARGE SCALE GENOMIC DNA]</scope>
    <source>
        <strain evidence="1 2">SIR-1</strain>
    </source>
</reference>
<accession>A6GH70</accession>
<keyword evidence="2" id="KW-1185">Reference proteome</keyword>
<dbReference type="EMBL" id="ABCS01000115">
    <property type="protein sequence ID" value="EDM74792.1"/>
    <property type="molecule type" value="Genomic_DNA"/>
</dbReference>
<evidence type="ECO:0000313" key="2">
    <source>
        <dbReference type="Proteomes" id="UP000005801"/>
    </source>
</evidence>
<dbReference type="AlphaFoldDB" id="A6GH70"/>
<sequence>MEMPTLPLARAQTDWLGAQIQRGARGLLLQADIPWPPPPRAVLGHFRRKAITSPGLETITLVIPSVDSLIPTLVASVAQQVMSLGQLAGGVATFTKLEAALDWHESKLGLTIDRPRVGGTLDTLGT</sequence>
<protein>
    <submittedName>
        <fullName evidence="1">Uncharacterized protein</fullName>
    </submittedName>
</protein>